<evidence type="ECO:0000313" key="2">
    <source>
        <dbReference type="Proteomes" id="UP000008701"/>
    </source>
</evidence>
<dbReference type="EMBL" id="CP000492">
    <property type="protein sequence ID" value="ABL65003.1"/>
    <property type="molecule type" value="Genomic_DNA"/>
</dbReference>
<keyword evidence="1" id="KW-0489">Methyltransferase</keyword>
<dbReference type="PANTHER" id="PTHR43861">
    <property type="entry name" value="TRANS-ACONITATE 2-METHYLTRANSFERASE-RELATED"/>
    <property type="match status" value="1"/>
</dbReference>
<evidence type="ECO:0000313" key="1">
    <source>
        <dbReference type="EMBL" id="ABL65003.1"/>
    </source>
</evidence>
<keyword evidence="1" id="KW-0808">Transferase</keyword>
<dbReference type="HOGENOM" id="CLU_068669_1_0_10"/>
<dbReference type="Pfam" id="PF13489">
    <property type="entry name" value="Methyltransf_23"/>
    <property type="match status" value="1"/>
</dbReference>
<accession>A1BF26</accession>
<dbReference type="Proteomes" id="UP000008701">
    <property type="component" value="Chromosome"/>
</dbReference>
<dbReference type="eggNOG" id="COG2227">
    <property type="taxonomic scope" value="Bacteria"/>
</dbReference>
<protein>
    <submittedName>
        <fullName evidence="1">Methyltransferase type 12</fullName>
    </submittedName>
</protein>
<name>A1BF26_CHLPD</name>
<keyword evidence="2" id="KW-1185">Reference proteome</keyword>
<dbReference type="Gene3D" id="3.40.50.150">
    <property type="entry name" value="Vaccinia Virus protein VP39"/>
    <property type="match status" value="1"/>
</dbReference>
<dbReference type="RefSeq" id="WP_011744830.1">
    <property type="nucleotide sequence ID" value="NC_008639.1"/>
</dbReference>
<dbReference type="GO" id="GO:0032259">
    <property type="term" value="P:methylation"/>
    <property type="evidence" value="ECO:0007669"/>
    <property type="project" value="UniProtKB-KW"/>
</dbReference>
<reference evidence="1 2" key="1">
    <citation type="submission" date="2006-12" db="EMBL/GenBank/DDBJ databases">
        <title>Complete sequence of Chlorobium phaeobacteroides DSM 266.</title>
        <authorList>
            <consortium name="US DOE Joint Genome Institute"/>
            <person name="Copeland A."/>
            <person name="Lucas S."/>
            <person name="Lapidus A."/>
            <person name="Barry K."/>
            <person name="Detter J.C."/>
            <person name="Glavina del Rio T."/>
            <person name="Hammon N."/>
            <person name="Israni S."/>
            <person name="Pitluck S."/>
            <person name="Goltsman E."/>
            <person name="Schmutz J."/>
            <person name="Larimer F."/>
            <person name="Land M."/>
            <person name="Hauser L."/>
            <person name="Mikhailova N."/>
            <person name="Li T."/>
            <person name="Overmann J."/>
            <person name="Bryant D.A."/>
            <person name="Richardson P."/>
        </authorList>
    </citation>
    <scope>NUCLEOTIDE SEQUENCE [LARGE SCALE GENOMIC DNA]</scope>
    <source>
        <strain evidence="1 2">DSM 266</strain>
    </source>
</reference>
<dbReference type="GO" id="GO:0008168">
    <property type="term" value="F:methyltransferase activity"/>
    <property type="evidence" value="ECO:0007669"/>
    <property type="project" value="UniProtKB-KW"/>
</dbReference>
<dbReference type="AlphaFoldDB" id="A1BF26"/>
<dbReference type="KEGG" id="cph:Cpha266_0955"/>
<dbReference type="SUPFAM" id="SSF53335">
    <property type="entry name" value="S-adenosyl-L-methionine-dependent methyltransferases"/>
    <property type="match status" value="1"/>
</dbReference>
<dbReference type="CDD" id="cd02440">
    <property type="entry name" value="AdoMet_MTases"/>
    <property type="match status" value="1"/>
</dbReference>
<dbReference type="InterPro" id="IPR029063">
    <property type="entry name" value="SAM-dependent_MTases_sf"/>
</dbReference>
<gene>
    <name evidence="1" type="ordered locus">Cpha266_0955</name>
</gene>
<proteinExistence type="predicted"/>
<dbReference type="STRING" id="290317.Cpha266_0955"/>
<dbReference type="OrthoDB" id="2370471at2"/>
<sequence length="313" mass="35527">MLSIRCPVSDSNQFKPFLSVPDRYHPMSGYMWHLVESEDSGLVVLNPRPDSEKIAAHYRNERYLPHLSPEKAKKPQEQLYLVAKRLLLGYKASIILKHAEKDPKNISVLEIGCSTGDLLGYLHRKKGVPLQNLAGIEPDPEAAAYAENHNRITICRNGIGGIDKEQQFDCIIFWHVLEHIHDLHETLTLARNKLAKDGALVITLPNRESHDALHYREHWIAYDAPRHLYHFTPESLEKLLLRYRLSITTAAPYLPDTLFNTFGSEKLSCAMQNRSFHTGDAVKAVLQAIRAMAIGKANPLKASSLVYIVRKQK</sequence>
<organism evidence="1 2">
    <name type="scientific">Chlorobium phaeobacteroides (strain DSM 266 / SMG 266 / 2430)</name>
    <dbReference type="NCBI Taxonomy" id="290317"/>
    <lineage>
        <taxon>Bacteria</taxon>
        <taxon>Pseudomonadati</taxon>
        <taxon>Chlorobiota</taxon>
        <taxon>Chlorobiia</taxon>
        <taxon>Chlorobiales</taxon>
        <taxon>Chlorobiaceae</taxon>
        <taxon>Chlorobium/Pelodictyon group</taxon>
        <taxon>Chlorobium</taxon>
    </lineage>
</organism>